<dbReference type="SUPFAM" id="SSF103657">
    <property type="entry name" value="BAR/IMD domain-like"/>
    <property type="match status" value="1"/>
</dbReference>
<feature type="compositionally biased region" description="Low complexity" evidence="3">
    <location>
        <begin position="175"/>
        <end position="192"/>
    </location>
</feature>
<evidence type="ECO:0000259" key="4">
    <source>
        <dbReference type="PROSITE" id="PS50002"/>
    </source>
</evidence>
<dbReference type="EMBL" id="JADFTS010000001">
    <property type="protein sequence ID" value="KAF9623213.1"/>
    <property type="molecule type" value="Genomic_DNA"/>
</dbReference>
<accession>A0A835M849</accession>
<reference evidence="5 6" key="1">
    <citation type="submission" date="2020-10" db="EMBL/GenBank/DDBJ databases">
        <title>The Coptis chinensis genome and diversification of protoberbering-type alkaloids.</title>
        <authorList>
            <person name="Wang B."/>
            <person name="Shu S."/>
            <person name="Song C."/>
            <person name="Liu Y."/>
        </authorList>
    </citation>
    <scope>NUCLEOTIDE SEQUENCE [LARGE SCALE GENOMIC DNA]</scope>
    <source>
        <strain evidence="5">HL-2020</strain>
        <tissue evidence="5">Leaf</tissue>
    </source>
</reference>
<dbReference type="Pfam" id="PF14604">
    <property type="entry name" value="SH3_9"/>
    <property type="match status" value="1"/>
</dbReference>
<proteinExistence type="predicted"/>
<dbReference type="PROSITE" id="PS50002">
    <property type="entry name" value="SH3"/>
    <property type="match status" value="1"/>
</dbReference>
<dbReference type="InterPro" id="IPR036028">
    <property type="entry name" value="SH3-like_dom_sf"/>
</dbReference>
<dbReference type="InterPro" id="IPR050384">
    <property type="entry name" value="Endophilin_SH3RF"/>
</dbReference>
<keyword evidence="1 2" id="KW-0728">SH3 domain</keyword>
<dbReference type="SUPFAM" id="SSF50044">
    <property type="entry name" value="SH3-domain"/>
    <property type="match status" value="1"/>
</dbReference>
<dbReference type="AlphaFoldDB" id="A0A835M849"/>
<evidence type="ECO:0000313" key="6">
    <source>
        <dbReference type="Proteomes" id="UP000631114"/>
    </source>
</evidence>
<feature type="domain" description="SH3" evidence="4">
    <location>
        <begin position="454"/>
        <end position="513"/>
    </location>
</feature>
<gene>
    <name evidence="5" type="ORF">IFM89_000574</name>
</gene>
<dbReference type="InterPro" id="IPR001452">
    <property type="entry name" value="SH3_domain"/>
</dbReference>
<evidence type="ECO:0000256" key="3">
    <source>
        <dbReference type="SAM" id="MobiDB-lite"/>
    </source>
</evidence>
<dbReference type="Proteomes" id="UP000631114">
    <property type="component" value="Unassembled WGS sequence"/>
</dbReference>
<keyword evidence="6" id="KW-1185">Reference proteome</keyword>
<dbReference type="Gene3D" id="1.20.1270.60">
    <property type="entry name" value="Arfaptin homology (AH) domain/BAR domain"/>
    <property type="match status" value="1"/>
</dbReference>
<dbReference type="PANTHER" id="PTHR14167">
    <property type="entry name" value="SH3 DOMAIN-CONTAINING"/>
    <property type="match status" value="1"/>
</dbReference>
<dbReference type="SMART" id="SM00326">
    <property type="entry name" value="SH3"/>
    <property type="match status" value="1"/>
</dbReference>
<dbReference type="OrthoDB" id="6019202at2759"/>
<feature type="region of interest" description="Disordered" evidence="3">
    <location>
        <begin position="175"/>
        <end position="210"/>
    </location>
</feature>
<comment type="caution">
    <text evidence="5">The sequence shown here is derived from an EMBL/GenBank/DDBJ whole genome shotgun (WGS) entry which is preliminary data.</text>
</comment>
<dbReference type="Gene3D" id="2.30.30.40">
    <property type="entry name" value="SH3 Domains"/>
    <property type="match status" value="1"/>
</dbReference>
<evidence type="ECO:0000256" key="1">
    <source>
        <dbReference type="ARBA" id="ARBA00022443"/>
    </source>
</evidence>
<dbReference type="PANTHER" id="PTHR14167:SF30">
    <property type="entry name" value="SH3 DOMAIN-CONTAINING PROTEIN 1"/>
    <property type="match status" value="1"/>
</dbReference>
<sequence length="525" mass="58101">MEAIRKQASKLREQVAKQQQAILKQLGHIGSENLIVDESELQCHEQLQKLYDSTRAAKHFQRNIVRGVEGFATISSKQMEIGVYGFGTQLHAIFFSLQDINFELDYVVRKLAEDCCKYGSENQNSGSALACLSLHFGASHNLVEREGENFLRILRSQICEPLRASVGGAPPRKMLSSLDSSLRSNTSGSRSSAEVAKRRSKCKESEASSESSLKLQNAEAKLKELKSKMMTLGREATAAMSSVEVQQQRLTFQRLISMVNSERSFHQSAAAILEKLHVEMILQVQRSKSELESASVMRDLDFSRVQTEVISDGSGDLEPYVQKDSYFVAQLALRIVSPIIASGTSTAHQLSATYERIVPETQRVRFKVSIQDPCTVIAPVIPQEFFYASFGDTSSDIDTVVCTSSKCLTSYAVLVLCHRCSSSSLWHSPLGWYLSLQMTIKCAYVAQCSAVLDVSTSFCQVIHPFDAQADGELSLSVGDYVVVHQVTPNGWCEGECNGKSGWFPSAYMERREEAPTSKSTEDSSP</sequence>
<organism evidence="5 6">
    <name type="scientific">Coptis chinensis</name>
    <dbReference type="NCBI Taxonomy" id="261450"/>
    <lineage>
        <taxon>Eukaryota</taxon>
        <taxon>Viridiplantae</taxon>
        <taxon>Streptophyta</taxon>
        <taxon>Embryophyta</taxon>
        <taxon>Tracheophyta</taxon>
        <taxon>Spermatophyta</taxon>
        <taxon>Magnoliopsida</taxon>
        <taxon>Ranunculales</taxon>
        <taxon>Ranunculaceae</taxon>
        <taxon>Coptidoideae</taxon>
        <taxon>Coptis</taxon>
    </lineage>
</organism>
<evidence type="ECO:0000256" key="2">
    <source>
        <dbReference type="PROSITE-ProRule" id="PRU00192"/>
    </source>
</evidence>
<evidence type="ECO:0000313" key="5">
    <source>
        <dbReference type="EMBL" id="KAF9623213.1"/>
    </source>
</evidence>
<protein>
    <recommendedName>
        <fullName evidence="4">SH3 domain-containing protein</fullName>
    </recommendedName>
</protein>
<name>A0A835M849_9MAGN</name>
<dbReference type="InterPro" id="IPR027267">
    <property type="entry name" value="AH/BAR_dom_sf"/>
</dbReference>